<accession>A0A4S4EIR9</accession>
<evidence type="ECO:0000313" key="2">
    <source>
        <dbReference type="Proteomes" id="UP000306102"/>
    </source>
</evidence>
<dbReference type="PANTHER" id="PTHR37227">
    <property type="entry name" value="OS01G0219000 PROTEIN"/>
    <property type="match status" value="1"/>
</dbReference>
<evidence type="ECO:0000313" key="1">
    <source>
        <dbReference type="EMBL" id="THG16428.1"/>
    </source>
</evidence>
<proteinExistence type="predicted"/>
<sequence>MEDVITAIPPPSRFFLEDLNNFTPPSPPIPPPFLLFSTPNQSKPICPSLLIIALSSPSLHFCHHISTKTLIGSVILPEIPFSGNTIEPSLRDKSCNIYTLTENDNLIVIVSVQYQVSAERSHAVAKLLIGEQIVPEKVLILDSIQSRNFRGKLSPDETFAFKLETSQQRKRLGNDGCGDSSLLKGIDYFPSGSMVDGLSAALLGQCQMKKIKGTVCVSWPEFGGAVASLVKSLLLKDVLPGFEYSIVDGEGGDTCLRFGQIKDNRLDSELYT</sequence>
<dbReference type="AlphaFoldDB" id="A0A4S4EIR9"/>
<keyword evidence="2" id="KW-1185">Reference proteome</keyword>
<gene>
    <name evidence="1" type="ORF">TEA_021683</name>
</gene>
<dbReference type="EMBL" id="SDRB02004094">
    <property type="protein sequence ID" value="THG16428.1"/>
    <property type="molecule type" value="Genomic_DNA"/>
</dbReference>
<dbReference type="Proteomes" id="UP000306102">
    <property type="component" value="Unassembled WGS sequence"/>
</dbReference>
<name>A0A4S4EIR9_CAMSN</name>
<comment type="caution">
    <text evidence="1">The sequence shown here is derived from an EMBL/GenBank/DDBJ whole genome shotgun (WGS) entry which is preliminary data.</text>
</comment>
<dbReference type="PANTHER" id="PTHR37227:SF2">
    <property type="entry name" value="OS01G0219000 PROTEIN"/>
    <property type="match status" value="1"/>
</dbReference>
<reference evidence="1 2" key="1">
    <citation type="journal article" date="2018" name="Proc. Natl. Acad. Sci. U.S.A.">
        <title>Draft genome sequence of Camellia sinensis var. sinensis provides insights into the evolution of the tea genome and tea quality.</title>
        <authorList>
            <person name="Wei C."/>
            <person name="Yang H."/>
            <person name="Wang S."/>
            <person name="Zhao J."/>
            <person name="Liu C."/>
            <person name="Gao L."/>
            <person name="Xia E."/>
            <person name="Lu Y."/>
            <person name="Tai Y."/>
            <person name="She G."/>
            <person name="Sun J."/>
            <person name="Cao H."/>
            <person name="Tong W."/>
            <person name="Gao Q."/>
            <person name="Li Y."/>
            <person name="Deng W."/>
            <person name="Jiang X."/>
            <person name="Wang W."/>
            <person name="Chen Q."/>
            <person name="Zhang S."/>
            <person name="Li H."/>
            <person name="Wu J."/>
            <person name="Wang P."/>
            <person name="Li P."/>
            <person name="Shi C."/>
            <person name="Zheng F."/>
            <person name="Jian J."/>
            <person name="Huang B."/>
            <person name="Shan D."/>
            <person name="Shi M."/>
            <person name="Fang C."/>
            <person name="Yue Y."/>
            <person name="Li F."/>
            <person name="Li D."/>
            <person name="Wei S."/>
            <person name="Han B."/>
            <person name="Jiang C."/>
            <person name="Yin Y."/>
            <person name="Xia T."/>
            <person name="Zhang Z."/>
            <person name="Bennetzen J.L."/>
            <person name="Zhao S."/>
            <person name="Wan X."/>
        </authorList>
    </citation>
    <scope>NUCLEOTIDE SEQUENCE [LARGE SCALE GENOMIC DNA]</scope>
    <source>
        <strain evidence="2">cv. Shuchazao</strain>
        <tissue evidence="1">Leaf</tissue>
    </source>
</reference>
<organism evidence="1 2">
    <name type="scientific">Camellia sinensis var. sinensis</name>
    <name type="common">China tea</name>
    <dbReference type="NCBI Taxonomy" id="542762"/>
    <lineage>
        <taxon>Eukaryota</taxon>
        <taxon>Viridiplantae</taxon>
        <taxon>Streptophyta</taxon>
        <taxon>Embryophyta</taxon>
        <taxon>Tracheophyta</taxon>
        <taxon>Spermatophyta</taxon>
        <taxon>Magnoliopsida</taxon>
        <taxon>eudicotyledons</taxon>
        <taxon>Gunneridae</taxon>
        <taxon>Pentapetalae</taxon>
        <taxon>asterids</taxon>
        <taxon>Ericales</taxon>
        <taxon>Theaceae</taxon>
        <taxon>Camellia</taxon>
    </lineage>
</organism>
<protein>
    <recommendedName>
        <fullName evidence="3">Proteasome assembly chaperone 1</fullName>
    </recommendedName>
</protein>
<evidence type="ECO:0008006" key="3">
    <source>
        <dbReference type="Google" id="ProtNLM"/>
    </source>
</evidence>